<comment type="caution">
    <text evidence="1">The sequence shown here is derived from an EMBL/GenBank/DDBJ whole genome shotgun (WGS) entry which is preliminary data.</text>
</comment>
<gene>
    <name evidence="1" type="ORF">NZH93_00945</name>
</gene>
<dbReference type="EMBL" id="JANYMP010000001">
    <property type="protein sequence ID" value="MCS7475404.1"/>
    <property type="molecule type" value="Genomic_DNA"/>
</dbReference>
<reference evidence="1" key="1">
    <citation type="submission" date="2022-08" db="EMBL/GenBank/DDBJ databases">
        <authorList>
            <person name="Tistechok S."/>
            <person name="Samborskyy M."/>
            <person name="Roman I."/>
        </authorList>
    </citation>
    <scope>NUCLEOTIDE SEQUENCE</scope>
    <source>
        <strain evidence="1">DSM 103496</strain>
    </source>
</reference>
<evidence type="ECO:0000313" key="1">
    <source>
        <dbReference type="EMBL" id="MCS7475404.1"/>
    </source>
</evidence>
<dbReference type="AlphaFoldDB" id="A0A9X2VFX0"/>
<evidence type="ECO:0000313" key="2">
    <source>
        <dbReference type="Proteomes" id="UP001141259"/>
    </source>
</evidence>
<name>A0A9X2VFX0_9PSEU</name>
<dbReference type="RefSeq" id="WP_259620922.1">
    <property type="nucleotide sequence ID" value="NZ_JANYMP010000001.1"/>
</dbReference>
<sequence>MVAVDDLVRGWEGEIARLSPRLRELVITAYLGDLRYFTFELGEEYFEAIAEAGFEVFLFPDHGGYFEDEVPRDEVPRRVVELFGTL</sequence>
<proteinExistence type="predicted"/>
<protein>
    <submittedName>
        <fullName evidence="1">Uncharacterized protein</fullName>
    </submittedName>
</protein>
<accession>A0A9X2VFX0</accession>
<organism evidence="1 2">
    <name type="scientific">Umezawaea endophytica</name>
    <dbReference type="NCBI Taxonomy" id="1654476"/>
    <lineage>
        <taxon>Bacteria</taxon>
        <taxon>Bacillati</taxon>
        <taxon>Actinomycetota</taxon>
        <taxon>Actinomycetes</taxon>
        <taxon>Pseudonocardiales</taxon>
        <taxon>Pseudonocardiaceae</taxon>
        <taxon>Umezawaea</taxon>
    </lineage>
</organism>
<dbReference type="Proteomes" id="UP001141259">
    <property type="component" value="Unassembled WGS sequence"/>
</dbReference>
<keyword evidence="2" id="KW-1185">Reference proteome</keyword>